<dbReference type="GO" id="GO:0030261">
    <property type="term" value="P:chromosome condensation"/>
    <property type="evidence" value="ECO:0007669"/>
    <property type="project" value="UniProtKB-KW"/>
</dbReference>
<feature type="coiled-coil region" evidence="7">
    <location>
        <begin position="290"/>
        <end position="477"/>
    </location>
</feature>
<dbReference type="KEGG" id="bsto:C0V70_17355"/>
<keyword evidence="10" id="KW-1185">Reference proteome</keyword>
<keyword evidence="1 7" id="KW-0963">Cytoplasm</keyword>
<evidence type="ECO:0000256" key="3">
    <source>
        <dbReference type="ARBA" id="ARBA00022840"/>
    </source>
</evidence>
<sequence>MNRYTHNNTQQRITPVKLKRLILQGFKSFKDRQVIHFDEGITGIVGPNGCGKSNVVDALFWVMGEQSAKHLRGSTMKDVIFAGSSKYTPASFAEVSLVLENDDGKHIHIGNQVSSPTEIQLTRKLYRNGETEYRINDMPCRLRDIQEVFMDTGAGAKSYSIIAQGEIHRLVNQKPEERRVMIEEVAGITKFKVRKKESLKKIEATEQNLARLNDLQQEIEKNLKALEKQAEKAERARDLKEKVQRYDLIVHSHKEFDLLKNYKEGKTIVDARAEEIENLSARKSVLEIGLEEERFRKDEETEKIEELQKEYNVISKELAAAEERLVYLCKTQSEKEKLIETREKEIESVNHELAGRLEKLSQLQAELEAWEKKGEEDNDFALLEERVEHLKEELEFKTQSFNDLRDEIEAEKDSFNKIDQELFRNTSRLEEYSNQLQDLTKEIEALEAQYSGVNTQIVAEREAVATAEKTATELKEKETTLRSTIDANSAQVRELEQNFTAKSKTLIQTDSKLQSLIEINRSLEGKKDGISAFLKDHAEGFSLLGTLIKCDEKYTKATQTLLAEFMETLVATADADSDLFTWIEANSKNLDYLKMTNADKLSAETVSRLKLSLGDDLVALADILEMDAALKNKMSSFLDGYFIAATLPTDVMNSLSAEIRFKAITDLSGERKLANLQGAKLVSIQTGTDEAQGFVARNNTIAELKVVVADLQKEVAELEVRANTEREALEIAKGEFDALRDQAAEARAQHAAKKSALDAKLASFESGFTRLEILKNRKNEISKSRLDMIESEEKLSRKKEEFHSVLEEKTARFEELQEEVEIQRSSYEEERSTLLQKQVEAKSFESTLKSLNSQIEDLNGQIERLTQRLESNKTLVETYNTEIDQIILELENLEASNKETSTVLSDKEDVLNLLKDSLGQLLLSMKDREDEVKEISSKINKNQREITEFEVKLSQYIIEEEQNTRNIFEKYQIDLRDVLGKFLSYEESDYTDLKDVNSMYWMETEEGLKEIERKDFEFVRRYGQDLKECSEKLKNYRQEFGRLGDINWQAIEDYDRQKLRADFLKIQETELKSSLDDLQKAIAHIDEKSKARFNTAFEEVQSRFQKVFPIIFGGGSADLRIVGNVDDPECGIEIVAQPPGKKMQNINLMSGGEKAMTAVSLVFSIFLVKPSPFCLLDEVDAPLDDANVGRFNELLREMSSDSQFILITHNKKTMELNDTLYGVTMQEPGVSKAVSVQLH</sequence>
<keyword evidence="6 7" id="KW-0238">DNA-binding</keyword>
<evidence type="ECO:0000256" key="1">
    <source>
        <dbReference type="ARBA" id="ARBA00022490"/>
    </source>
</evidence>
<evidence type="ECO:0000259" key="8">
    <source>
        <dbReference type="Pfam" id="PF02463"/>
    </source>
</evidence>
<keyword evidence="2 7" id="KW-0547">Nucleotide-binding</keyword>
<keyword evidence="3 7" id="KW-0067">ATP-binding</keyword>
<keyword evidence="4 7" id="KW-0175">Coiled coil</keyword>
<dbReference type="GO" id="GO:0005524">
    <property type="term" value="F:ATP binding"/>
    <property type="evidence" value="ECO:0007669"/>
    <property type="project" value="UniProtKB-UniRule"/>
</dbReference>
<dbReference type="AlphaFoldDB" id="A0A2K9NWE4"/>
<protein>
    <recommendedName>
        <fullName evidence="7">Chromosome partition protein Smc</fullName>
    </recommendedName>
</protein>
<gene>
    <name evidence="7 9" type="primary">smc</name>
    <name evidence="9" type="ORF">C0V70_17355</name>
</gene>
<feature type="binding site" evidence="7">
    <location>
        <begin position="47"/>
        <end position="54"/>
    </location>
    <ligand>
        <name>ATP</name>
        <dbReference type="ChEBI" id="CHEBI:30616"/>
    </ligand>
</feature>
<dbReference type="HAMAP" id="MF_01894">
    <property type="entry name" value="Smc_prok"/>
    <property type="match status" value="1"/>
</dbReference>
<dbReference type="GO" id="GO:0006260">
    <property type="term" value="P:DNA replication"/>
    <property type="evidence" value="ECO:0007669"/>
    <property type="project" value="UniProtKB-UniRule"/>
</dbReference>
<accession>A0A2K9NWE4</accession>
<dbReference type="GO" id="GO:0007062">
    <property type="term" value="P:sister chromatid cohesion"/>
    <property type="evidence" value="ECO:0007669"/>
    <property type="project" value="InterPro"/>
</dbReference>
<dbReference type="InterPro" id="IPR011890">
    <property type="entry name" value="SMC_prok"/>
</dbReference>
<evidence type="ECO:0000256" key="2">
    <source>
        <dbReference type="ARBA" id="ARBA00022741"/>
    </source>
</evidence>
<dbReference type="Gene3D" id="3.40.50.300">
    <property type="entry name" value="P-loop containing nucleotide triphosphate hydrolases"/>
    <property type="match status" value="2"/>
</dbReference>
<organism evidence="9 10">
    <name type="scientific">Bacteriovorax stolpii</name>
    <name type="common">Bdellovibrio stolpii</name>
    <dbReference type="NCBI Taxonomy" id="960"/>
    <lineage>
        <taxon>Bacteria</taxon>
        <taxon>Pseudomonadati</taxon>
        <taxon>Bdellovibrionota</taxon>
        <taxon>Bacteriovoracia</taxon>
        <taxon>Bacteriovoracales</taxon>
        <taxon>Bacteriovoracaceae</taxon>
        <taxon>Bacteriovorax</taxon>
    </lineage>
</organism>
<dbReference type="PANTHER" id="PTHR42963:SF1">
    <property type="entry name" value="DUF4476 DOMAIN-CONTAINING PROTEIN"/>
    <property type="match status" value="1"/>
</dbReference>
<dbReference type="Pfam" id="PF02463">
    <property type="entry name" value="SMC_N"/>
    <property type="match status" value="2"/>
</dbReference>
<evidence type="ECO:0000256" key="6">
    <source>
        <dbReference type="ARBA" id="ARBA00023125"/>
    </source>
</evidence>
<name>A0A2K9NWE4_BACTC</name>
<comment type="function">
    <text evidence="7">Required for chromosome condensation and partitioning.</text>
</comment>
<reference evidence="9 10" key="1">
    <citation type="submission" date="2018-01" db="EMBL/GenBank/DDBJ databases">
        <title>Complete genome sequence of Bacteriovorax stolpii DSM12778.</title>
        <authorList>
            <person name="Tang B."/>
            <person name="Chang J."/>
        </authorList>
    </citation>
    <scope>NUCLEOTIDE SEQUENCE [LARGE SCALE GENOMIC DNA]</scope>
    <source>
        <strain evidence="9 10">DSM 12778</strain>
    </source>
</reference>
<evidence type="ECO:0000313" key="9">
    <source>
        <dbReference type="EMBL" id="AUN99838.1"/>
    </source>
</evidence>
<evidence type="ECO:0000256" key="4">
    <source>
        <dbReference type="ARBA" id="ARBA00023054"/>
    </source>
</evidence>
<dbReference type="CDD" id="cd03278">
    <property type="entry name" value="ABC_SMC_barmotin"/>
    <property type="match status" value="1"/>
</dbReference>
<dbReference type="GO" id="GO:0005737">
    <property type="term" value="C:cytoplasm"/>
    <property type="evidence" value="ECO:0007669"/>
    <property type="project" value="UniProtKB-SubCell"/>
</dbReference>
<evidence type="ECO:0000256" key="5">
    <source>
        <dbReference type="ARBA" id="ARBA00023067"/>
    </source>
</evidence>
<comment type="similarity">
    <text evidence="7">Belongs to the SMC family.</text>
</comment>
<dbReference type="Gene3D" id="1.10.287.1490">
    <property type="match status" value="1"/>
</dbReference>
<dbReference type="InterPro" id="IPR024704">
    <property type="entry name" value="SMC"/>
</dbReference>
<comment type="subcellular location">
    <subcellularLocation>
        <location evidence="7">Cytoplasm</location>
    </subcellularLocation>
</comment>
<dbReference type="GO" id="GO:0016887">
    <property type="term" value="F:ATP hydrolysis activity"/>
    <property type="evidence" value="ECO:0007669"/>
    <property type="project" value="InterPro"/>
</dbReference>
<dbReference type="PIRSF" id="PIRSF005719">
    <property type="entry name" value="SMC"/>
    <property type="match status" value="1"/>
</dbReference>
<dbReference type="GO" id="GO:0007059">
    <property type="term" value="P:chromosome segregation"/>
    <property type="evidence" value="ECO:0007669"/>
    <property type="project" value="UniProtKB-UniRule"/>
</dbReference>
<dbReference type="PANTHER" id="PTHR42963">
    <property type="entry name" value="CHROMOSOME PARTITION PROTEIN MUKB"/>
    <property type="match status" value="1"/>
</dbReference>
<feature type="coiled-coil region" evidence="7">
    <location>
        <begin position="195"/>
        <end position="246"/>
    </location>
</feature>
<dbReference type="InterPro" id="IPR050308">
    <property type="entry name" value="MukB/SMC"/>
</dbReference>
<feature type="domain" description="RecF/RecN/SMC N-terminal" evidence="8">
    <location>
        <begin position="18"/>
        <end position="157"/>
    </location>
</feature>
<dbReference type="Proteomes" id="UP000235584">
    <property type="component" value="Chromosome"/>
</dbReference>
<dbReference type="InterPro" id="IPR003395">
    <property type="entry name" value="RecF/RecN/SMC_N"/>
</dbReference>
<dbReference type="SUPFAM" id="SSF52540">
    <property type="entry name" value="P-loop containing nucleoside triphosphate hydrolases"/>
    <property type="match status" value="2"/>
</dbReference>
<feature type="coiled-coil region" evidence="7">
    <location>
        <begin position="701"/>
        <end position="749"/>
    </location>
</feature>
<feature type="coiled-coil region" evidence="7">
    <location>
        <begin position="925"/>
        <end position="952"/>
    </location>
</feature>
<proteinExistence type="inferred from homology"/>
<evidence type="ECO:0000313" key="10">
    <source>
        <dbReference type="Proteomes" id="UP000235584"/>
    </source>
</evidence>
<comment type="subunit">
    <text evidence="7">Homodimer.</text>
</comment>
<dbReference type="GO" id="GO:0003677">
    <property type="term" value="F:DNA binding"/>
    <property type="evidence" value="ECO:0007669"/>
    <property type="project" value="UniProtKB-UniRule"/>
</dbReference>
<dbReference type="InterPro" id="IPR027417">
    <property type="entry name" value="P-loop_NTPase"/>
</dbReference>
<feature type="coiled-coil region" evidence="7">
    <location>
        <begin position="799"/>
        <end position="896"/>
    </location>
</feature>
<feature type="domain" description="RecF/RecN/SMC N-terminal" evidence="8">
    <location>
        <begin position="783"/>
        <end position="1231"/>
    </location>
</feature>
<dbReference type="OrthoDB" id="5287050at2"/>
<dbReference type="NCBIfam" id="TIGR02168">
    <property type="entry name" value="SMC_prok_B"/>
    <property type="match status" value="1"/>
</dbReference>
<comment type="domain">
    <text evidence="7">Contains large globular domains required for ATP hydrolysis at each terminus and a third globular domain forming a flexible hinge near the middle of the molecule. These domains are separated by coiled-coil structures.</text>
</comment>
<dbReference type="EMBL" id="CP025704">
    <property type="protein sequence ID" value="AUN99838.1"/>
    <property type="molecule type" value="Genomic_DNA"/>
</dbReference>
<keyword evidence="5" id="KW-0226">DNA condensation</keyword>
<evidence type="ECO:0000256" key="7">
    <source>
        <dbReference type="HAMAP-Rule" id="MF_01894"/>
    </source>
</evidence>